<keyword evidence="1" id="KW-0378">Hydrolase</keyword>
<feature type="active site" description="Proton donor/acceptor" evidence="2">
    <location>
        <position position="87"/>
    </location>
</feature>
<dbReference type="OrthoDB" id="4120859at2"/>
<evidence type="ECO:0000256" key="1">
    <source>
        <dbReference type="ARBA" id="ARBA00022801"/>
    </source>
</evidence>
<dbReference type="EMBL" id="LQBL01000027">
    <property type="protein sequence ID" value="KUG54353.1"/>
    <property type="molecule type" value="Genomic_DNA"/>
</dbReference>
<dbReference type="GO" id="GO:0005829">
    <property type="term" value="C:cytosol"/>
    <property type="evidence" value="ECO:0007669"/>
    <property type="project" value="TreeGrafter"/>
</dbReference>
<dbReference type="Gene3D" id="3.40.50.1240">
    <property type="entry name" value="Phosphoglycerate mutase-like"/>
    <property type="match status" value="1"/>
</dbReference>
<evidence type="ECO:0000313" key="5">
    <source>
        <dbReference type="Proteomes" id="UP000054837"/>
    </source>
</evidence>
<dbReference type="NCBIfam" id="TIGR03848">
    <property type="entry name" value="MSMEG_4193"/>
    <property type="match status" value="1"/>
</dbReference>
<evidence type="ECO:0000256" key="3">
    <source>
        <dbReference type="PIRSR" id="PIRSR613078-2"/>
    </source>
</evidence>
<dbReference type="SMART" id="SM00855">
    <property type="entry name" value="PGAM"/>
    <property type="match status" value="1"/>
</dbReference>
<organism evidence="4 5">
    <name type="scientific">Serinicoccus chungangensis</name>
    <dbReference type="NCBI Taxonomy" id="767452"/>
    <lineage>
        <taxon>Bacteria</taxon>
        <taxon>Bacillati</taxon>
        <taxon>Actinomycetota</taxon>
        <taxon>Actinomycetes</taxon>
        <taxon>Micrococcales</taxon>
        <taxon>Ornithinimicrobiaceae</taxon>
        <taxon>Serinicoccus</taxon>
    </lineage>
</organism>
<feature type="binding site" evidence="3">
    <location>
        <position position="59"/>
    </location>
    <ligand>
        <name>substrate</name>
    </ligand>
</feature>
<sequence>MAICILLRHGRTQANADGILAGWTPGLGLDETGAGQARGAGSRLAATPLAAVVASPLQRCQETAAAVLAAQPADRPVQRHTEDRLGEARYGAWTGRPLTELAEEPLWRKVQDQPSTVTFPADEAFAHESMAQMAARAVEAVTEWDARVEADHGPGAVWVAVSHGDVIKAILADALATALDDFQRIVVDPASLSLVHRTPGRPFVLRTNDTGSDPVDLSGLVARLATDGATGDAEVGGGAGSKDVG</sequence>
<dbReference type="GO" id="GO:0045820">
    <property type="term" value="P:negative regulation of glycolytic process"/>
    <property type="evidence" value="ECO:0007669"/>
    <property type="project" value="TreeGrafter"/>
</dbReference>
<feature type="active site" description="Tele-phosphohistidine intermediate" evidence="2">
    <location>
        <position position="9"/>
    </location>
</feature>
<dbReference type="AlphaFoldDB" id="A0A0W8I6U5"/>
<dbReference type="InterPro" id="IPR022492">
    <property type="entry name" value="Phosphomutase_MSMEG4193_put"/>
</dbReference>
<dbReference type="PANTHER" id="PTHR46517:SF1">
    <property type="entry name" value="FRUCTOSE-2,6-BISPHOSPHATASE TIGAR"/>
    <property type="match status" value="1"/>
</dbReference>
<dbReference type="SUPFAM" id="SSF53254">
    <property type="entry name" value="Phosphoglycerate mutase-like"/>
    <property type="match status" value="1"/>
</dbReference>
<proteinExistence type="predicted"/>
<dbReference type="GO" id="GO:0043456">
    <property type="term" value="P:regulation of pentose-phosphate shunt"/>
    <property type="evidence" value="ECO:0007669"/>
    <property type="project" value="TreeGrafter"/>
</dbReference>
<comment type="caution">
    <text evidence="4">The sequence shown here is derived from an EMBL/GenBank/DDBJ whole genome shotgun (WGS) entry which is preliminary data.</text>
</comment>
<gene>
    <name evidence="4" type="ORF">AVL62_03805</name>
</gene>
<dbReference type="RefSeq" id="WP_058891086.1">
    <property type="nucleotide sequence ID" value="NZ_LQBL01000027.1"/>
</dbReference>
<dbReference type="STRING" id="767452.AVL62_03805"/>
<dbReference type="Pfam" id="PF00300">
    <property type="entry name" value="His_Phos_1"/>
    <property type="match status" value="1"/>
</dbReference>
<dbReference type="InterPro" id="IPR051695">
    <property type="entry name" value="Phosphoglycerate_Mutase"/>
</dbReference>
<feature type="binding site" evidence="3">
    <location>
        <begin position="87"/>
        <end position="90"/>
    </location>
    <ligand>
        <name>substrate</name>
    </ligand>
</feature>
<evidence type="ECO:0000256" key="2">
    <source>
        <dbReference type="PIRSR" id="PIRSR613078-1"/>
    </source>
</evidence>
<evidence type="ECO:0000313" key="4">
    <source>
        <dbReference type="EMBL" id="KUG54353.1"/>
    </source>
</evidence>
<keyword evidence="5" id="KW-1185">Reference proteome</keyword>
<dbReference type="PANTHER" id="PTHR46517">
    <property type="entry name" value="FRUCTOSE-2,6-BISPHOSPHATASE TIGAR"/>
    <property type="match status" value="1"/>
</dbReference>
<dbReference type="GO" id="GO:0004331">
    <property type="term" value="F:fructose-2,6-bisphosphate 2-phosphatase activity"/>
    <property type="evidence" value="ECO:0007669"/>
    <property type="project" value="TreeGrafter"/>
</dbReference>
<dbReference type="Proteomes" id="UP000054837">
    <property type="component" value="Unassembled WGS sequence"/>
</dbReference>
<reference evidence="4 5" key="1">
    <citation type="submission" date="2015-12" db="EMBL/GenBank/DDBJ databases">
        <title>Serinicoccus chungangenesis strain CD08_5 genome sequencing and assembly.</title>
        <authorList>
            <person name="Chander A.M."/>
            <person name="Kaur G."/>
            <person name="Nair G.R."/>
            <person name="Dhawan D.K."/>
            <person name="Kochhar R.K."/>
            <person name="Mayilraj S."/>
            <person name="Bhadada S.K."/>
        </authorList>
    </citation>
    <scope>NUCLEOTIDE SEQUENCE [LARGE SCALE GENOMIC DNA]</scope>
    <source>
        <strain evidence="4 5">CD08_5</strain>
    </source>
</reference>
<feature type="binding site" evidence="3">
    <location>
        <begin position="8"/>
        <end position="15"/>
    </location>
    <ligand>
        <name>substrate</name>
    </ligand>
</feature>
<accession>A0A0W8I6U5</accession>
<dbReference type="InterPro" id="IPR013078">
    <property type="entry name" value="His_Pase_superF_clade-1"/>
</dbReference>
<protein>
    <submittedName>
        <fullName evidence="4">Phosphoglycerate mutase</fullName>
    </submittedName>
</protein>
<name>A0A0W8I6U5_9MICO</name>
<dbReference type="CDD" id="cd07067">
    <property type="entry name" value="HP_PGM_like"/>
    <property type="match status" value="1"/>
</dbReference>
<dbReference type="InterPro" id="IPR029033">
    <property type="entry name" value="His_PPase_superfam"/>
</dbReference>